<comment type="caution">
    <text evidence="1">The sequence shown here is derived from an EMBL/GenBank/DDBJ whole genome shotgun (WGS) entry which is preliminary data.</text>
</comment>
<dbReference type="Proteomes" id="UP000027770">
    <property type="component" value="Unassembled WGS sequence"/>
</dbReference>
<reference evidence="1 2" key="1">
    <citation type="submission" date="2014-02" db="EMBL/GenBank/DDBJ databases">
        <title>Plasmidome dynamics in the species complex Clostridium novyi sensu lato converts strains of independent lineages into distinctly different pathogens.</title>
        <authorList>
            <person name="Skarin H."/>
            <person name="Segerman B."/>
        </authorList>
    </citation>
    <scope>NUCLEOTIDE SEQUENCE [LARGE SCALE GENOMIC DNA]</scope>
    <source>
        <strain evidence="1 2">ATCC 27606</strain>
    </source>
</reference>
<evidence type="ECO:0000313" key="2">
    <source>
        <dbReference type="Proteomes" id="UP000027770"/>
    </source>
</evidence>
<dbReference type="EMBL" id="JENW01000130">
    <property type="protein sequence ID" value="KEI13572.1"/>
    <property type="molecule type" value="Genomic_DNA"/>
</dbReference>
<gene>
    <name evidence="1" type="ORF">Z959_02650</name>
</gene>
<organism evidence="1 2">
    <name type="scientific">Clostridium novyi B str. ATCC 27606</name>
    <dbReference type="NCBI Taxonomy" id="1443123"/>
    <lineage>
        <taxon>Bacteria</taxon>
        <taxon>Bacillati</taxon>
        <taxon>Bacillota</taxon>
        <taxon>Clostridia</taxon>
        <taxon>Eubacteriales</taxon>
        <taxon>Clostridiaceae</taxon>
        <taxon>Clostridium</taxon>
    </lineage>
</organism>
<sequence>MNLYKLLKDLIEANYYEKEDMLNKLNVFYAFNQISAEQYKELMAKVNQEAKEEKEITATEHDEHTV</sequence>
<name>A0AA40M586_CLONO</name>
<dbReference type="RefSeq" id="WP_039221159.1">
    <property type="nucleotide sequence ID" value="NZ_JENW01000130.1"/>
</dbReference>
<proteinExistence type="predicted"/>
<dbReference type="AlphaFoldDB" id="A0AA40M586"/>
<keyword evidence="2" id="KW-1185">Reference proteome</keyword>
<accession>A0AA40M586</accession>
<protein>
    <submittedName>
        <fullName evidence="1">Uncharacterized protein</fullName>
    </submittedName>
</protein>
<evidence type="ECO:0000313" key="1">
    <source>
        <dbReference type="EMBL" id="KEI13572.1"/>
    </source>
</evidence>